<dbReference type="Proteomes" id="UP000316196">
    <property type="component" value="Unassembled WGS sequence"/>
</dbReference>
<feature type="transmembrane region" description="Helical" evidence="6">
    <location>
        <begin position="43"/>
        <end position="63"/>
    </location>
</feature>
<dbReference type="RefSeq" id="WP_142094414.1">
    <property type="nucleotide sequence ID" value="NZ_BAAAMD010000003.1"/>
</dbReference>
<evidence type="ECO:0000256" key="4">
    <source>
        <dbReference type="ARBA" id="ARBA00023136"/>
    </source>
</evidence>
<dbReference type="InterPro" id="IPR047817">
    <property type="entry name" value="ABC2_TM_bact-type"/>
</dbReference>
<feature type="transmembrane region" description="Helical" evidence="6">
    <location>
        <begin position="188"/>
        <end position="209"/>
    </location>
</feature>
<feature type="transmembrane region" description="Helical" evidence="6">
    <location>
        <begin position="160"/>
        <end position="181"/>
    </location>
</feature>
<dbReference type="PANTHER" id="PTHR43229:SF2">
    <property type="entry name" value="NODULATION PROTEIN J"/>
    <property type="match status" value="1"/>
</dbReference>
<evidence type="ECO:0000256" key="6">
    <source>
        <dbReference type="RuleBase" id="RU361157"/>
    </source>
</evidence>
<feature type="transmembrane region" description="Helical" evidence="6">
    <location>
        <begin position="75"/>
        <end position="99"/>
    </location>
</feature>
<keyword evidence="5" id="KW-0046">Antibiotic resistance</keyword>
<name>A0A542ZAG6_9ACTN</name>
<reference evidence="8 9" key="1">
    <citation type="submission" date="2019-06" db="EMBL/GenBank/DDBJ databases">
        <title>Sequencing the genomes of 1000 actinobacteria strains.</title>
        <authorList>
            <person name="Klenk H.-P."/>
        </authorList>
    </citation>
    <scope>NUCLEOTIDE SEQUENCE [LARGE SCALE GENOMIC DNA]</scope>
    <source>
        <strain evidence="8 9">DSM 8251</strain>
    </source>
</reference>
<keyword evidence="9" id="KW-1185">Reference proteome</keyword>
<keyword evidence="3 6" id="KW-1133">Transmembrane helix</keyword>
<proteinExistence type="inferred from homology"/>
<evidence type="ECO:0000313" key="9">
    <source>
        <dbReference type="Proteomes" id="UP000316196"/>
    </source>
</evidence>
<feature type="transmembrane region" description="Helical" evidence="6">
    <location>
        <begin position="120"/>
        <end position="148"/>
    </location>
</feature>
<dbReference type="AlphaFoldDB" id="A0A542ZAG6"/>
<comment type="subcellular location">
    <subcellularLocation>
        <location evidence="6">Cell membrane</location>
        <topology evidence="6">Multi-pass membrane protein</topology>
    </subcellularLocation>
    <subcellularLocation>
        <location evidence="1">Membrane</location>
        <topology evidence="1">Multi-pass membrane protein</topology>
    </subcellularLocation>
</comment>
<dbReference type="PANTHER" id="PTHR43229">
    <property type="entry name" value="NODULATION PROTEIN J"/>
    <property type="match status" value="1"/>
</dbReference>
<evidence type="ECO:0000256" key="5">
    <source>
        <dbReference type="ARBA" id="ARBA00023251"/>
    </source>
</evidence>
<evidence type="ECO:0000256" key="3">
    <source>
        <dbReference type="ARBA" id="ARBA00022989"/>
    </source>
</evidence>
<dbReference type="PIRSF" id="PIRSF006648">
    <property type="entry name" value="DrrB"/>
    <property type="match status" value="1"/>
</dbReference>
<protein>
    <recommendedName>
        <fullName evidence="6">Transport permease protein</fullName>
    </recommendedName>
</protein>
<keyword evidence="2 6" id="KW-0812">Transmembrane</keyword>
<dbReference type="PROSITE" id="PS51012">
    <property type="entry name" value="ABC_TM2"/>
    <property type="match status" value="1"/>
</dbReference>
<evidence type="ECO:0000313" key="8">
    <source>
        <dbReference type="EMBL" id="TQL57323.1"/>
    </source>
</evidence>
<keyword evidence="6" id="KW-0813">Transport</keyword>
<comment type="caution">
    <text evidence="8">The sequence shown here is derived from an EMBL/GenBank/DDBJ whole genome shotgun (WGS) entry which is preliminary data.</text>
</comment>
<accession>A0A542ZAG6</accession>
<evidence type="ECO:0000256" key="1">
    <source>
        <dbReference type="ARBA" id="ARBA00004141"/>
    </source>
</evidence>
<evidence type="ECO:0000256" key="2">
    <source>
        <dbReference type="ARBA" id="ARBA00022692"/>
    </source>
</evidence>
<keyword evidence="6" id="KW-1003">Cell membrane</keyword>
<dbReference type="GO" id="GO:0140359">
    <property type="term" value="F:ABC-type transporter activity"/>
    <property type="evidence" value="ECO:0007669"/>
    <property type="project" value="InterPro"/>
</dbReference>
<keyword evidence="4 6" id="KW-0472">Membrane</keyword>
<dbReference type="GO" id="GO:0046677">
    <property type="term" value="P:response to antibiotic"/>
    <property type="evidence" value="ECO:0007669"/>
    <property type="project" value="UniProtKB-KW"/>
</dbReference>
<evidence type="ECO:0000259" key="7">
    <source>
        <dbReference type="PROSITE" id="PS51012"/>
    </source>
</evidence>
<feature type="transmembrane region" description="Helical" evidence="6">
    <location>
        <begin position="252"/>
        <end position="274"/>
    </location>
</feature>
<organism evidence="8 9">
    <name type="scientific">Propioniferax innocua</name>
    <dbReference type="NCBI Taxonomy" id="1753"/>
    <lineage>
        <taxon>Bacteria</taxon>
        <taxon>Bacillati</taxon>
        <taxon>Actinomycetota</taxon>
        <taxon>Actinomycetes</taxon>
        <taxon>Propionibacteriales</taxon>
        <taxon>Propionibacteriaceae</taxon>
        <taxon>Propioniferax</taxon>
    </lineage>
</organism>
<dbReference type="Pfam" id="PF01061">
    <property type="entry name" value="ABC2_membrane"/>
    <property type="match status" value="1"/>
</dbReference>
<dbReference type="GO" id="GO:0043190">
    <property type="term" value="C:ATP-binding cassette (ABC) transporter complex"/>
    <property type="evidence" value="ECO:0007669"/>
    <property type="project" value="InterPro"/>
</dbReference>
<dbReference type="InterPro" id="IPR000412">
    <property type="entry name" value="ABC_2_transport"/>
</dbReference>
<dbReference type="OrthoDB" id="9786643at2"/>
<dbReference type="InterPro" id="IPR051784">
    <property type="entry name" value="Nod_factor_ABC_transporter"/>
</dbReference>
<comment type="similarity">
    <text evidence="6">Belongs to the ABC-2 integral membrane protein family.</text>
</comment>
<feature type="domain" description="ABC transmembrane type-2" evidence="7">
    <location>
        <begin position="41"/>
        <end position="277"/>
    </location>
</feature>
<dbReference type="InterPro" id="IPR013525">
    <property type="entry name" value="ABC2_TM"/>
</dbReference>
<dbReference type="EMBL" id="VFOR01000003">
    <property type="protein sequence ID" value="TQL57323.1"/>
    <property type="molecule type" value="Genomic_DNA"/>
</dbReference>
<sequence length="282" mass="30410">MTAQLANVAAVHADEPSMPGIVPATLARIKVELLGFIRNPQSLVFTVSLPLLLMLIFGSVFSGPVEGTDVDFRQVFISGIIAAGAMSTAFSGLTISVVIEREHGIIRRMASSPMPKSAYFIGKVLMVLITTVLEVALLLLVAVLLFQLDLPATAALWGTFIWVLLLGTAACTMAGFAYCALIPNAKSAAAVTTPPFMILQFISGVFYPFHMLPGWMQTIASVFPLAPMTRGFRHVFLPDTFKAVEAGGVWNLQGIVVTLVAWIILGTFLTAITFKWRGPRVR</sequence>
<gene>
    <name evidence="8" type="ORF">FB460_2400</name>
</gene>